<dbReference type="InterPro" id="IPR001296">
    <property type="entry name" value="Glyco_trans_1"/>
</dbReference>
<dbReference type="InterPro" id="IPR028098">
    <property type="entry name" value="Glyco_trans_4-like_N"/>
</dbReference>
<accession>A0A5E4PJA5</accession>
<dbReference type="AlphaFoldDB" id="A0A5E4PJA5"/>
<evidence type="ECO:0000313" key="3">
    <source>
        <dbReference type="EMBL" id="VVC76462.1"/>
    </source>
</evidence>
<dbReference type="Proteomes" id="UP000324194">
    <property type="component" value="Chromosome 1"/>
</dbReference>
<sequence>MRKQILILGHDYTTQFVDIFNQYTRLFDRNLYDVTVAYLTGEPDEEIKKRTLAENVIFLNIPKSGIRSLKIKAVQKLLSLTREKQFHIVVCHRYKPTYIMMWVSRFHKIPLLISVMHELDTLASVKRRLFIACAAPGNMLFAGVSNAVRDDLRKSLWFIPKERIITLYNMVDVDLTEPQLLSRDEARSKLLLPEDAVVFGTLGRLVKNKDQTTLIQAFSLIKPYCPKAKLVIMGSGELEASLKQQIRDNHLDNDILLTGYLSVGFRYMKAFDCFVLSSIQEAFGRVLLEAMIAKLPIIATRVHGIPEVVANAGILVEPKDPVNLATAMQRIYELSPQAREERGDAAYQHAVKHFSIPLFYKQFWQLPAISALFNPMS</sequence>
<evidence type="ECO:0000259" key="2">
    <source>
        <dbReference type="Pfam" id="PF13439"/>
    </source>
</evidence>
<keyword evidence="4" id="KW-1185">Reference proteome</keyword>
<dbReference type="Gene3D" id="3.40.50.2000">
    <property type="entry name" value="Glycogen Phosphorylase B"/>
    <property type="match status" value="2"/>
</dbReference>
<reference evidence="3 4" key="1">
    <citation type="submission" date="2019-08" db="EMBL/GenBank/DDBJ databases">
        <authorList>
            <person name="Guy L."/>
        </authorList>
    </citation>
    <scope>NUCLEOTIDE SEQUENCE [LARGE SCALE GENOMIC DNA]</scope>
    <source>
        <strain evidence="3 4">SGT-108</strain>
    </source>
</reference>
<keyword evidence="3" id="KW-0808">Transferase</keyword>
<dbReference type="SUPFAM" id="SSF53756">
    <property type="entry name" value="UDP-Glycosyltransferase/glycogen phosphorylase"/>
    <property type="match status" value="1"/>
</dbReference>
<dbReference type="GO" id="GO:1901135">
    <property type="term" value="P:carbohydrate derivative metabolic process"/>
    <property type="evidence" value="ECO:0007669"/>
    <property type="project" value="UniProtKB-ARBA"/>
</dbReference>
<evidence type="ECO:0000313" key="4">
    <source>
        <dbReference type="Proteomes" id="UP000324194"/>
    </source>
</evidence>
<dbReference type="EMBL" id="LR699119">
    <property type="protein sequence ID" value="VVC76462.1"/>
    <property type="molecule type" value="Genomic_DNA"/>
</dbReference>
<name>A0A5E4PJA5_9COXI</name>
<dbReference type="PANTHER" id="PTHR12526">
    <property type="entry name" value="GLYCOSYLTRANSFERASE"/>
    <property type="match status" value="1"/>
</dbReference>
<feature type="domain" description="Glycosyltransferase subfamily 4-like N-terminal" evidence="2">
    <location>
        <begin position="28"/>
        <end position="174"/>
    </location>
</feature>
<protein>
    <submittedName>
        <fullName evidence="3">N-acetylgalactosamine-N, N'-diacetylbacillosaminyl-diphospho-undecaprenol 4-alpha-N-acetylgalactosaminyltransferase</fullName>
    </submittedName>
</protein>
<dbReference type="KEGG" id="asip:AQUSIP_17750"/>
<gene>
    <name evidence="3" type="primary">pglJ</name>
    <name evidence="3" type="ORF">AQUSIP_17750</name>
</gene>
<dbReference type="CDD" id="cd03811">
    <property type="entry name" value="GT4_GT28_WabH-like"/>
    <property type="match status" value="1"/>
</dbReference>
<evidence type="ECO:0000259" key="1">
    <source>
        <dbReference type="Pfam" id="PF00534"/>
    </source>
</evidence>
<dbReference type="PANTHER" id="PTHR12526:SF637">
    <property type="entry name" value="GLYCOSYLTRANSFERASE EPSF-RELATED"/>
    <property type="match status" value="1"/>
</dbReference>
<dbReference type="Pfam" id="PF00534">
    <property type="entry name" value="Glycos_transf_1"/>
    <property type="match status" value="1"/>
</dbReference>
<dbReference type="Pfam" id="PF13439">
    <property type="entry name" value="Glyco_transf_4"/>
    <property type="match status" value="1"/>
</dbReference>
<dbReference type="RefSeq" id="WP_148339771.1">
    <property type="nucleotide sequence ID" value="NZ_LR699119.1"/>
</dbReference>
<dbReference type="GO" id="GO:0016757">
    <property type="term" value="F:glycosyltransferase activity"/>
    <property type="evidence" value="ECO:0007669"/>
    <property type="project" value="InterPro"/>
</dbReference>
<organism evidence="3 4">
    <name type="scientific">Aquicella siphonis</name>
    <dbReference type="NCBI Taxonomy" id="254247"/>
    <lineage>
        <taxon>Bacteria</taxon>
        <taxon>Pseudomonadati</taxon>
        <taxon>Pseudomonadota</taxon>
        <taxon>Gammaproteobacteria</taxon>
        <taxon>Legionellales</taxon>
        <taxon>Coxiellaceae</taxon>
        <taxon>Aquicella</taxon>
    </lineage>
</organism>
<proteinExistence type="predicted"/>
<feature type="domain" description="Glycosyl transferase family 1" evidence="1">
    <location>
        <begin position="183"/>
        <end position="348"/>
    </location>
</feature>
<dbReference type="OrthoDB" id="9768937at2"/>